<dbReference type="Pfam" id="PF00440">
    <property type="entry name" value="TetR_N"/>
    <property type="match status" value="1"/>
</dbReference>
<dbReference type="Gene3D" id="1.10.357.10">
    <property type="entry name" value="Tetracycline Repressor, domain 2"/>
    <property type="match status" value="1"/>
</dbReference>
<dbReference type="GO" id="GO:0000976">
    <property type="term" value="F:transcription cis-regulatory region binding"/>
    <property type="evidence" value="ECO:0007669"/>
    <property type="project" value="TreeGrafter"/>
</dbReference>
<dbReference type="PANTHER" id="PTHR30055">
    <property type="entry name" value="HTH-TYPE TRANSCRIPTIONAL REGULATOR RUTR"/>
    <property type="match status" value="1"/>
</dbReference>
<dbReference type="InterPro" id="IPR009057">
    <property type="entry name" value="Homeodomain-like_sf"/>
</dbReference>
<dbReference type="PROSITE" id="PS50977">
    <property type="entry name" value="HTH_TETR_2"/>
    <property type="match status" value="1"/>
</dbReference>
<evidence type="ECO:0000256" key="4">
    <source>
        <dbReference type="PROSITE-ProRule" id="PRU00335"/>
    </source>
</evidence>
<dbReference type="SUPFAM" id="SSF46689">
    <property type="entry name" value="Homeodomain-like"/>
    <property type="match status" value="1"/>
</dbReference>
<dbReference type="RefSeq" id="WP_092599318.1">
    <property type="nucleotide sequence ID" value="NZ_FNJR01000003.1"/>
</dbReference>
<evidence type="ECO:0000256" key="1">
    <source>
        <dbReference type="ARBA" id="ARBA00023015"/>
    </source>
</evidence>
<evidence type="ECO:0000259" key="5">
    <source>
        <dbReference type="PROSITE" id="PS50977"/>
    </source>
</evidence>
<keyword evidence="3" id="KW-0804">Transcription</keyword>
<evidence type="ECO:0000256" key="3">
    <source>
        <dbReference type="ARBA" id="ARBA00023163"/>
    </source>
</evidence>
<dbReference type="GO" id="GO:0003700">
    <property type="term" value="F:DNA-binding transcription factor activity"/>
    <property type="evidence" value="ECO:0007669"/>
    <property type="project" value="TreeGrafter"/>
</dbReference>
<proteinExistence type="predicted"/>
<keyword evidence="2 4" id="KW-0238">DNA-binding</keyword>
<organism evidence="6 7">
    <name type="scientific">Actinopolyspora xinjiangensis</name>
    <dbReference type="NCBI Taxonomy" id="405564"/>
    <lineage>
        <taxon>Bacteria</taxon>
        <taxon>Bacillati</taxon>
        <taxon>Actinomycetota</taxon>
        <taxon>Actinomycetes</taxon>
        <taxon>Actinopolysporales</taxon>
        <taxon>Actinopolysporaceae</taxon>
        <taxon>Actinopolyspora</taxon>
    </lineage>
</organism>
<evidence type="ECO:0000256" key="2">
    <source>
        <dbReference type="ARBA" id="ARBA00023125"/>
    </source>
</evidence>
<dbReference type="EMBL" id="FNJR01000003">
    <property type="protein sequence ID" value="SDP35622.1"/>
    <property type="molecule type" value="Genomic_DNA"/>
</dbReference>
<sequence length="211" mass="23773">MALHDPSPERRERVLETATREFARRGYEHASLNSIIRACGMSKSSFYHFFGSKAALFETVVTEAMRLLGREIDVPTPRELAGPRFWDHITRLVTELLELAGRGSWFAEAGKLFYSADSPVEHSPALRGAISSVRGWLDEALEVGRECGAVRDDLPSSLQASLVFAALRCLDDWSLHHLHEYSERERERIARAQLETLYRMLARDTGAAGGW</sequence>
<dbReference type="PRINTS" id="PR00455">
    <property type="entry name" value="HTHTETR"/>
</dbReference>
<accession>A0A1H0S1I0</accession>
<gene>
    <name evidence="6" type="ORF">SAMN04487905_103337</name>
</gene>
<dbReference type="PANTHER" id="PTHR30055:SF234">
    <property type="entry name" value="HTH-TYPE TRANSCRIPTIONAL REGULATOR BETI"/>
    <property type="match status" value="1"/>
</dbReference>
<dbReference type="Proteomes" id="UP000199497">
    <property type="component" value="Unassembled WGS sequence"/>
</dbReference>
<feature type="DNA-binding region" description="H-T-H motif" evidence="4">
    <location>
        <begin position="31"/>
        <end position="50"/>
    </location>
</feature>
<dbReference type="InterPro" id="IPR001647">
    <property type="entry name" value="HTH_TetR"/>
</dbReference>
<keyword evidence="7" id="KW-1185">Reference proteome</keyword>
<name>A0A1H0S1I0_9ACTN</name>
<feature type="domain" description="HTH tetR-type" evidence="5">
    <location>
        <begin position="8"/>
        <end position="68"/>
    </location>
</feature>
<dbReference type="OrthoDB" id="9805134at2"/>
<protein>
    <submittedName>
        <fullName evidence="6">Transcriptional regulator, TetR family</fullName>
    </submittedName>
</protein>
<dbReference type="AlphaFoldDB" id="A0A1H0S1I0"/>
<reference evidence="7" key="1">
    <citation type="submission" date="2016-10" db="EMBL/GenBank/DDBJ databases">
        <authorList>
            <person name="Varghese N."/>
            <person name="Submissions S."/>
        </authorList>
    </citation>
    <scope>NUCLEOTIDE SEQUENCE [LARGE SCALE GENOMIC DNA]</scope>
    <source>
        <strain evidence="7">DSM 46732</strain>
    </source>
</reference>
<keyword evidence="1" id="KW-0805">Transcription regulation</keyword>
<evidence type="ECO:0000313" key="6">
    <source>
        <dbReference type="EMBL" id="SDP35622.1"/>
    </source>
</evidence>
<evidence type="ECO:0000313" key="7">
    <source>
        <dbReference type="Proteomes" id="UP000199497"/>
    </source>
</evidence>
<dbReference type="InterPro" id="IPR050109">
    <property type="entry name" value="HTH-type_TetR-like_transc_reg"/>
</dbReference>